<evidence type="ECO:0000256" key="1">
    <source>
        <dbReference type="SAM" id="SignalP"/>
    </source>
</evidence>
<dbReference type="AlphaFoldDB" id="F9QBL2"/>
<organism evidence="2 3">
    <name type="scientific">Haemophilus pittmaniae HK 85</name>
    <dbReference type="NCBI Taxonomy" id="1035188"/>
    <lineage>
        <taxon>Bacteria</taxon>
        <taxon>Pseudomonadati</taxon>
        <taxon>Pseudomonadota</taxon>
        <taxon>Gammaproteobacteria</taxon>
        <taxon>Pasteurellales</taxon>
        <taxon>Pasteurellaceae</taxon>
        <taxon>Haemophilus</taxon>
    </lineage>
</organism>
<comment type="caution">
    <text evidence="2">The sequence shown here is derived from an EMBL/GenBank/DDBJ whole genome shotgun (WGS) entry which is preliminary data.</text>
</comment>
<dbReference type="Proteomes" id="UP000006235">
    <property type="component" value="Unassembled WGS sequence"/>
</dbReference>
<dbReference type="RefSeq" id="WP_007243430.1">
    <property type="nucleotide sequence ID" value="NZ_AFUV01000021.1"/>
</dbReference>
<proteinExistence type="predicted"/>
<protein>
    <recommendedName>
        <fullName evidence="4">Sel1 repeat protein</fullName>
    </recommendedName>
</protein>
<dbReference type="InterPro" id="IPR011990">
    <property type="entry name" value="TPR-like_helical_dom_sf"/>
</dbReference>
<name>F9QBL2_9PAST</name>
<feature type="signal peptide" evidence="1">
    <location>
        <begin position="1"/>
        <end position="21"/>
    </location>
</feature>
<evidence type="ECO:0000313" key="2">
    <source>
        <dbReference type="EMBL" id="EGV05086.1"/>
    </source>
</evidence>
<evidence type="ECO:0008006" key="4">
    <source>
        <dbReference type="Google" id="ProtNLM"/>
    </source>
</evidence>
<gene>
    <name evidence="2" type="ORF">HMPREF9952_0959</name>
</gene>
<sequence length="134" mass="14685">MKTKFMIVASLGALFALPSQADPIRAGISISAGVAIGTINKTKCSFADEKFNAMKVKAPYVNLSTSTINQAKSAPKMTGLIYYESDQVPQNVAKAKEWYLKAIEYKHPVASYNLGVINEDENHYKKAILLSKIL</sequence>
<dbReference type="SUPFAM" id="SSF81901">
    <property type="entry name" value="HCP-like"/>
    <property type="match status" value="1"/>
</dbReference>
<dbReference type="EMBL" id="AFUV01000021">
    <property type="protein sequence ID" value="EGV05086.1"/>
    <property type="molecule type" value="Genomic_DNA"/>
</dbReference>
<dbReference type="Gene3D" id="1.25.40.10">
    <property type="entry name" value="Tetratricopeptide repeat domain"/>
    <property type="match status" value="1"/>
</dbReference>
<reference evidence="2 3" key="1">
    <citation type="submission" date="2011-07" db="EMBL/GenBank/DDBJ databases">
        <authorList>
            <person name="Harkins D.M."/>
            <person name="Madupu R."/>
            <person name="Durkin A.S."/>
            <person name="Torralba M."/>
            <person name="Methe B."/>
            <person name="Sutton G.G."/>
            <person name="Nelson K.E."/>
        </authorList>
    </citation>
    <scope>NUCLEOTIDE SEQUENCE [LARGE SCALE GENOMIC DNA]</scope>
    <source>
        <strain evidence="2 3">HK 85</strain>
    </source>
</reference>
<evidence type="ECO:0000313" key="3">
    <source>
        <dbReference type="Proteomes" id="UP000006235"/>
    </source>
</evidence>
<keyword evidence="1" id="KW-0732">Signal</keyword>
<accession>F9QBL2</accession>
<feature type="chain" id="PRO_5003386135" description="Sel1 repeat protein" evidence="1">
    <location>
        <begin position="22"/>
        <end position="134"/>
    </location>
</feature>